<accession>A0ABQ6FV22</accession>
<dbReference type="EMBL" id="BSRI01000002">
    <property type="protein sequence ID" value="GLV56391.1"/>
    <property type="molecule type" value="Genomic_DNA"/>
</dbReference>
<evidence type="ECO:0000313" key="2">
    <source>
        <dbReference type="Proteomes" id="UP001344906"/>
    </source>
</evidence>
<dbReference type="Proteomes" id="UP001344906">
    <property type="component" value="Unassembled WGS sequence"/>
</dbReference>
<organism evidence="1 2">
    <name type="scientific">Dictyobacter halimunensis</name>
    <dbReference type="NCBI Taxonomy" id="3026934"/>
    <lineage>
        <taxon>Bacteria</taxon>
        <taxon>Bacillati</taxon>
        <taxon>Chloroflexota</taxon>
        <taxon>Ktedonobacteria</taxon>
        <taxon>Ktedonobacterales</taxon>
        <taxon>Dictyobacteraceae</taxon>
        <taxon>Dictyobacter</taxon>
    </lineage>
</organism>
<protein>
    <submittedName>
        <fullName evidence="1">Uncharacterized protein</fullName>
    </submittedName>
</protein>
<keyword evidence="2" id="KW-1185">Reference proteome</keyword>
<name>A0ABQ6FV22_9CHLR</name>
<evidence type="ECO:0000313" key="1">
    <source>
        <dbReference type="EMBL" id="GLV56391.1"/>
    </source>
</evidence>
<comment type="caution">
    <text evidence="1">The sequence shown here is derived from an EMBL/GenBank/DDBJ whole genome shotgun (WGS) entry which is preliminary data.</text>
</comment>
<gene>
    <name evidence="1" type="ORF">KDH_32320</name>
</gene>
<proteinExistence type="predicted"/>
<sequence length="60" mass="6603">MRDLLKIAILIIKEGSIMGEEVIVVEPGIKMTAESRKQNVASAADVSRTRYVLFIASALR</sequence>
<reference evidence="1 2" key="1">
    <citation type="submission" date="2023-02" db="EMBL/GenBank/DDBJ databases">
        <title>Dictyobacter halimunensis sp. nov., a new member of the class Ktedonobacteria from forest soil in a geothermal area.</title>
        <authorList>
            <person name="Rachmania M.K."/>
            <person name="Ningsih F."/>
            <person name="Sakai Y."/>
            <person name="Yabe S."/>
            <person name="Yokota A."/>
            <person name="Sjamsuridzal W."/>
        </authorList>
    </citation>
    <scope>NUCLEOTIDE SEQUENCE [LARGE SCALE GENOMIC DNA]</scope>
    <source>
        <strain evidence="1 2">S3.2.2.5</strain>
    </source>
</reference>